<keyword evidence="2" id="KW-1185">Reference proteome</keyword>
<evidence type="ECO:0000313" key="1">
    <source>
        <dbReference type="EMBL" id="QEY63566.1"/>
    </source>
</evidence>
<dbReference type="RefSeq" id="WP_151134331.1">
    <property type="nucleotide sequence ID" value="NZ_CP043311.1"/>
</dbReference>
<organism evidence="1 2">
    <name type="scientific">Metapseudomonas lalkuanensis</name>
    <dbReference type="NCBI Taxonomy" id="2604832"/>
    <lineage>
        <taxon>Bacteria</taxon>
        <taxon>Pseudomonadati</taxon>
        <taxon>Pseudomonadota</taxon>
        <taxon>Gammaproteobacteria</taxon>
        <taxon>Pseudomonadales</taxon>
        <taxon>Pseudomonadaceae</taxon>
        <taxon>Metapseudomonas</taxon>
    </lineage>
</organism>
<dbReference type="EMBL" id="CP043311">
    <property type="protein sequence ID" value="QEY63566.1"/>
    <property type="molecule type" value="Genomic_DNA"/>
</dbReference>
<protein>
    <submittedName>
        <fullName evidence="1">Uncharacterized protein</fullName>
    </submittedName>
</protein>
<sequence length="342" mass="37668">MPNYTRIAYIIVGTKSYHQWEDFASKIIEKALMTSGKARVIDADQEADVSWLSELSDSSNQKMITILRVEMEDVLAGKSMHNLHFYLMSTHNHGAPGKIIVLGHGSLGAEIGAYADKDKKVYLASSQKTFIEAVFPTLPPHPSTSLNLPPDQGLKTIALRQCYAARTTSKYVSKSAQNNSYEAAAGSAADITAKALRKKGWSGLGITLTSSPEFNIFFGGTASVEMSTIMPLVNQVKGNPTVLPAEHKVSQDGSRIEIAKGAFADKSQLKTHDSHQWWTPDGSNQVLYPDHWIVKKNLFSWEILLPEYVRANVTANSLTPIATSESESMHLKKTEFKVRTII</sequence>
<dbReference type="Proteomes" id="UP000327179">
    <property type="component" value="Chromosome"/>
</dbReference>
<evidence type="ECO:0000313" key="2">
    <source>
        <dbReference type="Proteomes" id="UP000327179"/>
    </source>
</evidence>
<proteinExistence type="predicted"/>
<accession>A0A5J6QS79</accession>
<dbReference type="AlphaFoldDB" id="A0A5J6QS79"/>
<gene>
    <name evidence="1" type="ORF">FXN65_16415</name>
</gene>
<reference evidence="1 2" key="1">
    <citation type="submission" date="2019-08" db="EMBL/GenBank/DDBJ databases">
        <title>Whole-genome Sequencing of e-waste polymer degrading bacterium Pseudomonas sp. strain PE08.</title>
        <authorList>
            <person name="Kirdat K."/>
            <person name="Debbarma P."/>
            <person name="Narawade N."/>
            <person name="Suyal D."/>
            <person name="Thorat V."/>
            <person name="Shouche Y."/>
            <person name="Goel R."/>
            <person name="Yadav A."/>
        </authorList>
    </citation>
    <scope>NUCLEOTIDE SEQUENCE [LARGE SCALE GENOMIC DNA]</scope>
    <source>
        <strain evidence="1 2">PE08</strain>
    </source>
</reference>
<name>A0A5J6QS79_9GAMM</name>
<dbReference type="KEGG" id="plal:FXN65_16415"/>